<sequence>MERNGLGELLHEWHRQFIGPVTDSRTVYAGFALFFAGVGLIVVSIATFLWSTTTDPTGRFKFVLWELAVLTGASGIPAVLLGVTVLLPVSRRVDAAGTIGVVVCIAGTAWFSQVYPAAWYPNASAVVGVYALGAVVVVATAGTALSSYHAELTGRRVAREQLDDDGTAGGDADGSSSGETVTDEQVQADIEEAMSGAEVNWGGVERDSGRSITIRSSEGDEFEAPDPDTVEATESRGESVDDAVAGLQGLRGEGPKTESSSSGTDEQADALAELRATREQSESTDDDGGIVDTVRSLFR</sequence>
<feature type="transmembrane region" description="Helical" evidence="2">
    <location>
        <begin position="93"/>
        <end position="111"/>
    </location>
</feature>
<dbReference type="Pfam" id="PF23600">
    <property type="entry name" value="CdpA_N"/>
    <property type="match status" value="1"/>
</dbReference>
<keyword evidence="2" id="KW-0472">Membrane</keyword>
<dbReference type="AlphaFoldDB" id="A0A7J9SHU1"/>
<dbReference type="EMBL" id="JACKXD010000003">
    <property type="protein sequence ID" value="MBB6646535.1"/>
    <property type="molecule type" value="Genomic_DNA"/>
</dbReference>
<keyword evidence="5" id="KW-1185">Reference proteome</keyword>
<organism evidence="4 5">
    <name type="scientific">Halobellus ruber</name>
    <dbReference type="NCBI Taxonomy" id="2761102"/>
    <lineage>
        <taxon>Archaea</taxon>
        <taxon>Methanobacteriati</taxon>
        <taxon>Methanobacteriota</taxon>
        <taxon>Stenosarchaea group</taxon>
        <taxon>Halobacteria</taxon>
        <taxon>Halobacteriales</taxon>
        <taxon>Haloferacaceae</taxon>
        <taxon>Halobellus</taxon>
    </lineage>
</organism>
<evidence type="ECO:0000313" key="4">
    <source>
        <dbReference type="EMBL" id="MBB6646535.1"/>
    </source>
</evidence>
<proteinExistence type="predicted"/>
<feature type="compositionally biased region" description="Acidic residues" evidence="1">
    <location>
        <begin position="219"/>
        <end position="231"/>
    </location>
</feature>
<keyword evidence="2" id="KW-0812">Transmembrane</keyword>
<accession>A0A7J9SHU1</accession>
<protein>
    <recommendedName>
        <fullName evidence="3">Cell division protein A N-terminal domain-containing protein</fullName>
    </recommendedName>
</protein>
<evidence type="ECO:0000256" key="2">
    <source>
        <dbReference type="SAM" id="Phobius"/>
    </source>
</evidence>
<dbReference type="Proteomes" id="UP000546257">
    <property type="component" value="Unassembled WGS sequence"/>
</dbReference>
<reference evidence="4 5" key="1">
    <citation type="submission" date="2020-08" db="EMBL/GenBank/DDBJ databases">
        <authorList>
            <person name="Seo M.-J."/>
        </authorList>
    </citation>
    <scope>NUCLEOTIDE SEQUENCE [LARGE SCALE GENOMIC DNA]</scope>
    <source>
        <strain evidence="4 5">MBLA0160</strain>
    </source>
</reference>
<gene>
    <name evidence="4" type="ORF">H5V44_09575</name>
</gene>
<dbReference type="RefSeq" id="WP_185192904.1">
    <property type="nucleotide sequence ID" value="NZ_JACKXD010000003.1"/>
</dbReference>
<feature type="domain" description="Cell division protein A N-terminal" evidence="3">
    <location>
        <begin position="10"/>
        <end position="150"/>
    </location>
</feature>
<feature type="transmembrane region" description="Helical" evidence="2">
    <location>
        <begin position="123"/>
        <end position="146"/>
    </location>
</feature>
<evidence type="ECO:0000313" key="5">
    <source>
        <dbReference type="Proteomes" id="UP000546257"/>
    </source>
</evidence>
<evidence type="ECO:0000259" key="3">
    <source>
        <dbReference type="Pfam" id="PF23600"/>
    </source>
</evidence>
<comment type="caution">
    <text evidence="4">The sequence shown here is derived from an EMBL/GenBank/DDBJ whole genome shotgun (WGS) entry which is preliminary data.</text>
</comment>
<feature type="transmembrane region" description="Helical" evidence="2">
    <location>
        <begin position="62"/>
        <end position="86"/>
    </location>
</feature>
<keyword evidence="2" id="KW-1133">Transmembrane helix</keyword>
<feature type="transmembrane region" description="Helical" evidence="2">
    <location>
        <begin position="27"/>
        <end position="50"/>
    </location>
</feature>
<name>A0A7J9SHU1_9EURY</name>
<dbReference type="InterPro" id="IPR055563">
    <property type="entry name" value="CdpA_N"/>
</dbReference>
<evidence type="ECO:0000256" key="1">
    <source>
        <dbReference type="SAM" id="MobiDB-lite"/>
    </source>
</evidence>
<feature type="region of interest" description="Disordered" evidence="1">
    <location>
        <begin position="163"/>
        <end position="299"/>
    </location>
</feature>